<evidence type="ECO:0000313" key="1">
    <source>
        <dbReference type="EMBL" id="MED6234676.1"/>
    </source>
</evidence>
<dbReference type="Proteomes" id="UP001345963">
    <property type="component" value="Unassembled WGS sequence"/>
</dbReference>
<dbReference type="EMBL" id="JAHUTI010009894">
    <property type="protein sequence ID" value="MED6234676.1"/>
    <property type="molecule type" value="Genomic_DNA"/>
</dbReference>
<gene>
    <name evidence="1" type="ORF">ATANTOWER_025288</name>
</gene>
<accession>A0ABU7AA14</accession>
<proteinExistence type="predicted"/>
<name>A0ABU7AA14_9TELE</name>
<sequence length="112" mass="12942">MLSSCWKVNLCPIFKSFAPSIWFSCHLFSSLHLPINSTHFPVFAQNNTPHTMMLSWVMCSVTFCHTNCFVCWPKISILVFFRPEHLLPHVSCVSYMPCFSGKFSPSLAFQFR</sequence>
<reference evidence="1 2" key="1">
    <citation type="submission" date="2021-07" db="EMBL/GenBank/DDBJ databases">
        <authorList>
            <person name="Palmer J.M."/>
        </authorList>
    </citation>
    <scope>NUCLEOTIDE SEQUENCE [LARGE SCALE GENOMIC DNA]</scope>
    <source>
        <strain evidence="1 2">AT_MEX2019</strain>
        <tissue evidence="1">Muscle</tissue>
    </source>
</reference>
<organism evidence="1 2">
    <name type="scientific">Ataeniobius toweri</name>
    <dbReference type="NCBI Taxonomy" id="208326"/>
    <lineage>
        <taxon>Eukaryota</taxon>
        <taxon>Metazoa</taxon>
        <taxon>Chordata</taxon>
        <taxon>Craniata</taxon>
        <taxon>Vertebrata</taxon>
        <taxon>Euteleostomi</taxon>
        <taxon>Actinopterygii</taxon>
        <taxon>Neopterygii</taxon>
        <taxon>Teleostei</taxon>
        <taxon>Neoteleostei</taxon>
        <taxon>Acanthomorphata</taxon>
        <taxon>Ovalentaria</taxon>
        <taxon>Atherinomorphae</taxon>
        <taxon>Cyprinodontiformes</taxon>
        <taxon>Goodeidae</taxon>
        <taxon>Ataeniobius</taxon>
    </lineage>
</organism>
<keyword evidence="2" id="KW-1185">Reference proteome</keyword>
<comment type="caution">
    <text evidence="1">The sequence shown here is derived from an EMBL/GenBank/DDBJ whole genome shotgun (WGS) entry which is preliminary data.</text>
</comment>
<evidence type="ECO:0008006" key="3">
    <source>
        <dbReference type="Google" id="ProtNLM"/>
    </source>
</evidence>
<protein>
    <recommendedName>
        <fullName evidence="3">Secreted protein</fullName>
    </recommendedName>
</protein>
<evidence type="ECO:0000313" key="2">
    <source>
        <dbReference type="Proteomes" id="UP001345963"/>
    </source>
</evidence>